<feature type="coiled-coil region" evidence="2">
    <location>
        <begin position="89"/>
        <end position="133"/>
    </location>
</feature>
<dbReference type="EMBL" id="AFYH01086375">
    <property type="status" value="NOT_ANNOTATED_CDS"/>
    <property type="molecule type" value="Genomic_DNA"/>
</dbReference>
<sequence length="547" mass="64845">MSTVSAPLILYGRRQGQTKTRINSSIDCSGTDLHQVTIIPRAEWERIQDNLNHVNREAELLCKQKQEKEALYLQSKEVVKNWSNTIAGQRQKKLEARKIRDKKEEEKRREIDIEEAKYQAEKRREAIEKAKTQQYYQTDRVKGFHSALLLTEVLKERDAQVELKYKKENANKDKDERAEIQRRLEEFIYEEQLKAQNQYLKRKAITDFQLQQIKEHENAKNLEKMEEKREGEEIRQLFRLFEWEKCKLEELKQQDKCKLMLDHLENVADRDAIREVEKQKEEEDNEKIRLFAIAKQKMSQLKKEKEAEVYREMEEYRDKMSDLLSKYMKKKLLNEDNRIAAAVAEQEAKLEKELKKKEEKQRAELKAISEHRYATMKEREEMAKEEKRKILEMVKARNEADKIFMAKQKEKEQKILEENKNLQEFHIQQKAEKRSKSLMEKNVQLESAQQNDSLIALEEKQFQDYAKKVIDSAVQGGRNPFPLLKAAREGVGGGLGPTFKGNIRPNYQAQDESGAELPKYVRNSTQEVKALFESNVQQSKRRLGFTW</sequence>
<reference evidence="4" key="3">
    <citation type="submission" date="2025-09" db="UniProtKB">
        <authorList>
            <consortium name="Ensembl"/>
        </authorList>
    </citation>
    <scope>IDENTIFICATION</scope>
</reference>
<dbReference type="GO" id="GO:0005879">
    <property type="term" value="C:axonemal microtubule"/>
    <property type="evidence" value="ECO:0007669"/>
    <property type="project" value="TreeGrafter"/>
</dbReference>
<dbReference type="EMBL" id="AFYH01086371">
    <property type="status" value="NOT_ANNOTATED_CDS"/>
    <property type="molecule type" value="Genomic_DNA"/>
</dbReference>
<proteinExistence type="predicted"/>
<dbReference type="Proteomes" id="UP000008672">
    <property type="component" value="Unassembled WGS sequence"/>
</dbReference>
<keyword evidence="5" id="KW-1185">Reference proteome</keyword>
<dbReference type="EMBL" id="AFYH01086372">
    <property type="status" value="NOT_ANNOTATED_CDS"/>
    <property type="molecule type" value="Genomic_DNA"/>
</dbReference>
<organism evidence="4 5">
    <name type="scientific">Latimeria chalumnae</name>
    <name type="common">Coelacanth</name>
    <dbReference type="NCBI Taxonomy" id="7897"/>
    <lineage>
        <taxon>Eukaryota</taxon>
        <taxon>Metazoa</taxon>
        <taxon>Chordata</taxon>
        <taxon>Craniata</taxon>
        <taxon>Vertebrata</taxon>
        <taxon>Euteleostomi</taxon>
        <taxon>Coelacanthiformes</taxon>
        <taxon>Coelacanthidae</taxon>
        <taxon>Latimeria</taxon>
    </lineage>
</organism>
<accession>H3AZQ0</accession>
<dbReference type="InterPro" id="IPR039986">
    <property type="entry name" value="CFAP210"/>
</dbReference>
<protein>
    <submittedName>
        <fullName evidence="4">Cilia and flagella associated protein 210</fullName>
    </submittedName>
</protein>
<dbReference type="GeneTree" id="ENSGT00940000165303"/>
<dbReference type="PANTHER" id="PTHR28663">
    <property type="entry name" value="COILED-COIL DOMAIN-CONTAINING PROTEIN 173"/>
    <property type="match status" value="1"/>
</dbReference>
<dbReference type="Ensembl" id="ENSLACT00000015227.1">
    <property type="protein sequence ID" value="ENSLACP00000015121.1"/>
    <property type="gene ID" value="ENSLACG00000013309.2"/>
</dbReference>
<evidence type="ECO:0000259" key="3">
    <source>
        <dbReference type="Pfam" id="PF13868"/>
    </source>
</evidence>
<evidence type="ECO:0000313" key="5">
    <source>
        <dbReference type="Proteomes" id="UP000008672"/>
    </source>
</evidence>
<dbReference type="EMBL" id="AFYH01086370">
    <property type="status" value="NOT_ANNOTATED_CDS"/>
    <property type="molecule type" value="Genomic_DNA"/>
</dbReference>
<gene>
    <name evidence="4" type="primary">CFAP210</name>
</gene>
<reference evidence="4" key="2">
    <citation type="submission" date="2025-08" db="UniProtKB">
        <authorList>
            <consortium name="Ensembl"/>
        </authorList>
    </citation>
    <scope>IDENTIFICATION</scope>
</reference>
<keyword evidence="1 2" id="KW-0175">Coiled coil</keyword>
<reference evidence="5" key="1">
    <citation type="submission" date="2011-08" db="EMBL/GenBank/DDBJ databases">
        <title>The draft genome of Latimeria chalumnae.</title>
        <authorList>
            <person name="Di Palma F."/>
            <person name="Alfoldi J."/>
            <person name="Johnson J."/>
            <person name="Berlin A."/>
            <person name="Gnerre S."/>
            <person name="Jaffe D."/>
            <person name="MacCallum I."/>
            <person name="Young S."/>
            <person name="Walker B.J."/>
            <person name="Lander E."/>
            <person name="Lindblad-Toh K."/>
        </authorList>
    </citation>
    <scope>NUCLEOTIDE SEQUENCE [LARGE SCALE GENOMIC DNA]</scope>
    <source>
        <strain evidence="5">Wild caught</strain>
    </source>
</reference>
<dbReference type="EMBL" id="AFYH01086374">
    <property type="status" value="NOT_ANNOTATED_CDS"/>
    <property type="molecule type" value="Genomic_DNA"/>
</dbReference>
<evidence type="ECO:0000256" key="2">
    <source>
        <dbReference type="SAM" id="Coils"/>
    </source>
</evidence>
<dbReference type="EMBL" id="AFYH01086373">
    <property type="status" value="NOT_ANNOTATED_CDS"/>
    <property type="molecule type" value="Genomic_DNA"/>
</dbReference>
<dbReference type="Bgee" id="ENSLACG00000013309">
    <property type="expression patterns" value="Expressed in pectoral fin and 3 other cell types or tissues"/>
</dbReference>
<name>H3AZQ0_LATCH</name>
<dbReference type="AlphaFoldDB" id="H3AZQ0"/>
<dbReference type="PANTHER" id="PTHR28663:SF1">
    <property type="entry name" value="CILIA- AND FLAGELLA- ASSOCIATED PROTEIN 210"/>
    <property type="match status" value="1"/>
</dbReference>
<dbReference type="InterPro" id="IPR043597">
    <property type="entry name" value="TPH_dom"/>
</dbReference>
<feature type="coiled-coil region" evidence="2">
    <location>
        <begin position="340"/>
        <end position="371"/>
    </location>
</feature>
<evidence type="ECO:0000256" key="1">
    <source>
        <dbReference type="ARBA" id="ARBA00023054"/>
    </source>
</evidence>
<feature type="domain" description="Trichohyalin-plectin-homology" evidence="3">
    <location>
        <begin position="136"/>
        <end position="472"/>
    </location>
</feature>
<dbReference type="Pfam" id="PF13868">
    <property type="entry name" value="TPH"/>
    <property type="match status" value="1"/>
</dbReference>
<evidence type="ECO:0000313" key="4">
    <source>
        <dbReference type="Ensembl" id="ENSLACP00000015121.1"/>
    </source>
</evidence>